<comment type="caution">
    <text evidence="2">The sequence shown here is derived from an EMBL/GenBank/DDBJ whole genome shotgun (WGS) entry which is preliminary data.</text>
</comment>
<reference evidence="2 3" key="1">
    <citation type="submission" date="2020-12" db="EMBL/GenBank/DDBJ databases">
        <title>Draft genome sequence of furan degrading bacterial strain FUR100.</title>
        <authorList>
            <person name="Woiski C."/>
        </authorList>
    </citation>
    <scope>NUCLEOTIDE SEQUENCE [LARGE SCALE GENOMIC DNA]</scope>
    <source>
        <strain evidence="2 3">FUR100</strain>
    </source>
</reference>
<evidence type="ECO:0000259" key="1">
    <source>
        <dbReference type="Pfam" id="PF11716"/>
    </source>
</evidence>
<dbReference type="AlphaFoldDB" id="A0A8I0ZKS7"/>
<dbReference type="RefSeq" id="WP_197940357.1">
    <property type="nucleotide sequence ID" value="NZ_JAECSB010000009.1"/>
</dbReference>
<dbReference type="InterPro" id="IPR034660">
    <property type="entry name" value="DinB/YfiT-like"/>
</dbReference>
<dbReference type="NCBIfam" id="TIGR03084">
    <property type="entry name" value="TIGR03084 family metal-binding protein"/>
    <property type="match status" value="1"/>
</dbReference>
<dbReference type="EMBL" id="JAECSB010000009">
    <property type="protein sequence ID" value="MBH5141085.1"/>
    <property type="molecule type" value="Genomic_DNA"/>
</dbReference>
<dbReference type="InterPro" id="IPR024344">
    <property type="entry name" value="MDMPI_metal-binding"/>
</dbReference>
<evidence type="ECO:0000313" key="2">
    <source>
        <dbReference type="EMBL" id="MBH5141085.1"/>
    </source>
</evidence>
<dbReference type="Pfam" id="PF11716">
    <property type="entry name" value="MDMPI_N"/>
    <property type="match status" value="1"/>
</dbReference>
<proteinExistence type="predicted"/>
<keyword evidence="3" id="KW-1185">Reference proteome</keyword>
<gene>
    <name evidence="2" type="ORF">I3517_00430</name>
</gene>
<dbReference type="InterPro" id="IPR017517">
    <property type="entry name" value="Maleyloyr_isom"/>
</dbReference>
<dbReference type="InterPro" id="IPR017518">
    <property type="entry name" value="CHP03084"/>
</dbReference>
<dbReference type="SUPFAM" id="SSF109854">
    <property type="entry name" value="DinB/YfiT-like putative metalloenzymes"/>
    <property type="match status" value="1"/>
</dbReference>
<dbReference type="GO" id="GO:0046872">
    <property type="term" value="F:metal ion binding"/>
    <property type="evidence" value="ECO:0007669"/>
    <property type="project" value="InterPro"/>
</dbReference>
<protein>
    <submittedName>
        <fullName evidence="2">TIGR03084 family protein</fullName>
    </submittedName>
</protein>
<accession>A0A8I0ZKS7</accession>
<evidence type="ECO:0000313" key="3">
    <source>
        <dbReference type="Proteomes" id="UP000627573"/>
    </source>
</evidence>
<dbReference type="Gene3D" id="1.20.120.450">
    <property type="entry name" value="dinb family like domain"/>
    <property type="match status" value="1"/>
</dbReference>
<sequence length="248" mass="27054">MSDLLDSLCRDLIDEGDALAATVGAADEADLTRATFCPGWTVLHQLSHLEWTDLQLVRALTDPEGFTSDAAAMPRRRVDEGARAGSERGADACVRAWQASRSRVIEAVRQQPDSTRVPWFGPGMSITTAVTARIMETFAHGHDIADAVGATVEPTARLRHVATLAWKARSYSFSVRGLEVPTTELRLEVRGIDGEIWSWGPDSAENRVGADAYDFALLATRRRIRADSSASTTGVDAERWLEVVQAYA</sequence>
<name>A0A8I0ZKS7_RHOER</name>
<dbReference type="NCBIfam" id="TIGR03083">
    <property type="entry name" value="maleylpyruvate isomerase family mycothiol-dependent enzyme"/>
    <property type="match status" value="1"/>
</dbReference>
<feature type="domain" description="Mycothiol-dependent maleylpyruvate isomerase metal-binding" evidence="1">
    <location>
        <begin position="14"/>
        <end position="145"/>
    </location>
</feature>
<organism evidence="2 3">
    <name type="scientific">Rhodococcus erythropolis</name>
    <name type="common">Arthrobacter picolinophilus</name>
    <dbReference type="NCBI Taxonomy" id="1833"/>
    <lineage>
        <taxon>Bacteria</taxon>
        <taxon>Bacillati</taxon>
        <taxon>Actinomycetota</taxon>
        <taxon>Actinomycetes</taxon>
        <taxon>Mycobacteriales</taxon>
        <taxon>Nocardiaceae</taxon>
        <taxon>Rhodococcus</taxon>
        <taxon>Rhodococcus erythropolis group</taxon>
    </lineage>
</organism>
<dbReference type="Proteomes" id="UP000627573">
    <property type="component" value="Unassembled WGS sequence"/>
</dbReference>